<dbReference type="Pfam" id="PF01075">
    <property type="entry name" value="Glyco_transf_9"/>
    <property type="match status" value="1"/>
</dbReference>
<evidence type="ECO:0000313" key="5">
    <source>
        <dbReference type="Proteomes" id="UP000695264"/>
    </source>
</evidence>
<name>A0ABX1BWS0_9ACTN</name>
<dbReference type="EMBL" id="JAATEN010000004">
    <property type="protein sequence ID" value="NJQ00325.1"/>
    <property type="molecule type" value="Genomic_DNA"/>
</dbReference>
<reference evidence="4 5" key="1">
    <citation type="submission" date="2020-03" db="EMBL/GenBank/DDBJ databases">
        <title>WGS of actinomycetes isolated from Thailand.</title>
        <authorList>
            <person name="Thawai C."/>
        </authorList>
    </citation>
    <scope>NUCLEOTIDE SEQUENCE [LARGE SCALE GENOMIC DNA]</scope>
    <source>
        <strain evidence="4 5">PLAI 1-29</strain>
    </source>
</reference>
<evidence type="ECO:0000313" key="4">
    <source>
        <dbReference type="EMBL" id="NJQ00325.1"/>
    </source>
</evidence>
<dbReference type="InterPro" id="IPR051199">
    <property type="entry name" value="LPS_LOS_Heptosyltrfase"/>
</dbReference>
<sequence>MTVRDIIDITAPPGTPSLLVLRALGLGDLLTAVPALRALRRAHPAHELVLAAPPRLAEAACATGTVDRLLPVSAPGGAAPARLDWTGPPPDLAVDLHAPGPGGARDGHRHPSAVDGEGPGGRAALRALRPRRLLGYARPGFPGPDWQHDEHERVRWCRLLEWYDIPADPADLCIPRPGRPSPAPGAVVLHPGAETAAHRWPADRYAAVARELLRAGHRVAVTAGAGEGEVAHAVAERAGLPAPAVFGGDADVPFADLAALVARARAVVTGDTGPAHLASALGTPSVVLFGPTTPRLWGPPESPLHRALRHPGGGPTARPGAVHGARPDERLLRITVEEVVAALATLPAPLGHLPDRDRSPARGVAA</sequence>
<keyword evidence="2" id="KW-0808">Transferase</keyword>
<dbReference type="PANTHER" id="PTHR30160">
    <property type="entry name" value="TETRAACYLDISACCHARIDE 4'-KINASE-RELATED"/>
    <property type="match status" value="1"/>
</dbReference>
<keyword evidence="5" id="KW-1185">Reference proteome</keyword>
<organism evidence="4 5">
    <name type="scientific">Streptomyces zingiberis</name>
    <dbReference type="NCBI Taxonomy" id="2053010"/>
    <lineage>
        <taxon>Bacteria</taxon>
        <taxon>Bacillati</taxon>
        <taxon>Actinomycetota</taxon>
        <taxon>Actinomycetes</taxon>
        <taxon>Kitasatosporales</taxon>
        <taxon>Streptomycetaceae</taxon>
        <taxon>Streptomyces</taxon>
    </lineage>
</organism>
<feature type="region of interest" description="Disordered" evidence="3">
    <location>
        <begin position="98"/>
        <end position="122"/>
    </location>
</feature>
<dbReference type="PANTHER" id="PTHR30160:SF1">
    <property type="entry name" value="LIPOPOLYSACCHARIDE 1,2-N-ACETYLGLUCOSAMINETRANSFERASE-RELATED"/>
    <property type="match status" value="1"/>
</dbReference>
<dbReference type="RefSeq" id="WP_168100925.1">
    <property type="nucleotide sequence ID" value="NZ_JAATEN010000004.1"/>
</dbReference>
<dbReference type="Gene3D" id="3.40.50.2000">
    <property type="entry name" value="Glycogen Phosphorylase B"/>
    <property type="match status" value="2"/>
</dbReference>
<dbReference type="Proteomes" id="UP000695264">
    <property type="component" value="Unassembled WGS sequence"/>
</dbReference>
<protein>
    <submittedName>
        <fullName evidence="4">Glycosyltransferase family 9 protein</fullName>
    </submittedName>
</protein>
<proteinExistence type="predicted"/>
<comment type="caution">
    <text evidence="4">The sequence shown here is derived from an EMBL/GenBank/DDBJ whole genome shotgun (WGS) entry which is preliminary data.</text>
</comment>
<dbReference type="InterPro" id="IPR002201">
    <property type="entry name" value="Glyco_trans_9"/>
</dbReference>
<evidence type="ECO:0000256" key="2">
    <source>
        <dbReference type="ARBA" id="ARBA00022679"/>
    </source>
</evidence>
<dbReference type="SUPFAM" id="SSF53756">
    <property type="entry name" value="UDP-Glycosyltransferase/glycogen phosphorylase"/>
    <property type="match status" value="1"/>
</dbReference>
<evidence type="ECO:0000256" key="3">
    <source>
        <dbReference type="SAM" id="MobiDB-lite"/>
    </source>
</evidence>
<gene>
    <name evidence="4" type="ORF">HCK00_07200</name>
</gene>
<feature type="region of interest" description="Disordered" evidence="3">
    <location>
        <begin position="302"/>
        <end position="326"/>
    </location>
</feature>
<dbReference type="CDD" id="cd03789">
    <property type="entry name" value="GT9_LPS_heptosyltransferase"/>
    <property type="match status" value="1"/>
</dbReference>
<accession>A0ABX1BWS0</accession>
<keyword evidence="1" id="KW-0328">Glycosyltransferase</keyword>
<evidence type="ECO:0000256" key="1">
    <source>
        <dbReference type="ARBA" id="ARBA00022676"/>
    </source>
</evidence>